<reference evidence="2" key="1">
    <citation type="journal article" date="2015" name="Nature">
        <title>Complex archaea that bridge the gap between prokaryotes and eukaryotes.</title>
        <authorList>
            <person name="Spang A."/>
            <person name="Saw J.H."/>
            <person name="Jorgensen S.L."/>
            <person name="Zaremba-Niedzwiedzka K."/>
            <person name="Martijn J."/>
            <person name="Lind A.E."/>
            <person name="van Eijk R."/>
            <person name="Schleper C."/>
            <person name="Guy L."/>
            <person name="Ettema T.J."/>
        </authorList>
    </citation>
    <scope>NUCLEOTIDE SEQUENCE</scope>
</reference>
<proteinExistence type="predicted"/>
<dbReference type="EMBL" id="LAZR01021160">
    <property type="protein sequence ID" value="KKL86280.1"/>
    <property type="molecule type" value="Genomic_DNA"/>
</dbReference>
<feature type="region of interest" description="Disordered" evidence="1">
    <location>
        <begin position="272"/>
        <end position="348"/>
    </location>
</feature>
<feature type="region of interest" description="Disordered" evidence="1">
    <location>
        <begin position="109"/>
        <end position="129"/>
    </location>
</feature>
<name>A0A0F9HX49_9ZZZZ</name>
<protein>
    <submittedName>
        <fullName evidence="2">Uncharacterized protein</fullName>
    </submittedName>
</protein>
<evidence type="ECO:0000313" key="2">
    <source>
        <dbReference type="EMBL" id="KKL86280.1"/>
    </source>
</evidence>
<accession>A0A0F9HX49</accession>
<feature type="compositionally biased region" description="Basic and acidic residues" evidence="1">
    <location>
        <begin position="115"/>
        <end position="129"/>
    </location>
</feature>
<organism evidence="2">
    <name type="scientific">marine sediment metagenome</name>
    <dbReference type="NCBI Taxonomy" id="412755"/>
    <lineage>
        <taxon>unclassified sequences</taxon>
        <taxon>metagenomes</taxon>
        <taxon>ecological metagenomes</taxon>
    </lineage>
</organism>
<dbReference type="AlphaFoldDB" id="A0A0F9HX49"/>
<evidence type="ECO:0000256" key="1">
    <source>
        <dbReference type="SAM" id="MobiDB-lite"/>
    </source>
</evidence>
<gene>
    <name evidence="2" type="ORF">LCGC14_1946330</name>
</gene>
<feature type="compositionally biased region" description="Polar residues" evidence="1">
    <location>
        <begin position="326"/>
        <end position="348"/>
    </location>
</feature>
<comment type="caution">
    <text evidence="2">The sequence shown here is derived from an EMBL/GenBank/DDBJ whole genome shotgun (WGS) entry which is preliminary data.</text>
</comment>
<sequence>MTEILDKTKEWSDRFGSTLRASAQTQYPHLYKGAVGGLEHVVSVDNGAYYMEMWRDGSETYYATTGAAIKPLPGLAKGARLDEALDRFFTLMSKVEKDKAAMKRRLNMHNTPKSPHKEHAQGGAREARKPVDPAGAALDMAKFIAEYAGKSLEEVLEIFSYEKNPLARKAIPKKIKRLLGLKKERRIDPGWSATEGNRSFEYERKKPKPPIKKRVMEKVDPEIGPSHSVGHRKPSDLSPESGVSKLVKRMIRDLVGEPTAQMRKNVVALTAPGGVANQPGSGRVKPGTPQQTYRSPQGFSGQRMGGGGPPAGTSGSGVKIPKVRKNGTNLGQKTTAARTLRWQQTRRC</sequence>
<feature type="region of interest" description="Disordered" evidence="1">
    <location>
        <begin position="221"/>
        <end position="241"/>
    </location>
</feature>